<keyword evidence="5" id="KW-1185">Reference proteome</keyword>
<evidence type="ECO:0000256" key="2">
    <source>
        <dbReference type="ARBA" id="ARBA00022827"/>
    </source>
</evidence>
<dbReference type="GO" id="GO:0071949">
    <property type="term" value="F:FAD binding"/>
    <property type="evidence" value="ECO:0007669"/>
    <property type="project" value="InterPro"/>
</dbReference>
<keyword evidence="4" id="KW-0503">Monooxygenase</keyword>
<accession>A0A345XQ14</accession>
<dbReference type="SUPFAM" id="SSF51905">
    <property type="entry name" value="FAD/NAD(P)-binding domain"/>
    <property type="match status" value="1"/>
</dbReference>
<dbReference type="PANTHER" id="PTHR43004:SF3">
    <property type="entry name" value="P-HYDROXYBENZOATE HYDROXYLASE"/>
    <property type="match status" value="1"/>
</dbReference>
<dbReference type="EMBL" id="CP031320">
    <property type="protein sequence ID" value="AXK33730.1"/>
    <property type="molecule type" value="Genomic_DNA"/>
</dbReference>
<keyword evidence="4" id="KW-0560">Oxidoreductase</keyword>
<gene>
    <name evidence="4" type="ORF">DVA86_14775</name>
</gene>
<evidence type="ECO:0000313" key="5">
    <source>
        <dbReference type="Proteomes" id="UP000254425"/>
    </source>
</evidence>
<protein>
    <submittedName>
        <fullName evidence="4">4-hydroxybenzoate 3-monooxygenase</fullName>
    </submittedName>
</protein>
<dbReference type="GO" id="GO:0016709">
    <property type="term" value="F:oxidoreductase activity, acting on paired donors, with incorporation or reduction of molecular oxygen, NAD(P)H as one donor, and incorporation of one atom of oxygen"/>
    <property type="evidence" value="ECO:0007669"/>
    <property type="project" value="UniProtKB-ARBA"/>
</dbReference>
<dbReference type="KEGG" id="sarm:DVA86_14775"/>
<dbReference type="Gene3D" id="3.50.50.60">
    <property type="entry name" value="FAD/NAD(P)-binding domain"/>
    <property type="match status" value="1"/>
</dbReference>
<name>A0A345XQ14_9ACTN</name>
<proteinExistence type="predicted"/>
<organism evidence="4 5">
    <name type="scientific">Streptomyces armeniacus</name>
    <dbReference type="NCBI Taxonomy" id="83291"/>
    <lineage>
        <taxon>Bacteria</taxon>
        <taxon>Bacillati</taxon>
        <taxon>Actinomycetota</taxon>
        <taxon>Actinomycetes</taxon>
        <taxon>Kitasatosporales</taxon>
        <taxon>Streptomycetaceae</taxon>
        <taxon>Streptomyces</taxon>
    </lineage>
</organism>
<evidence type="ECO:0000313" key="4">
    <source>
        <dbReference type="EMBL" id="AXK33730.1"/>
    </source>
</evidence>
<dbReference type="RefSeq" id="WP_208878758.1">
    <property type="nucleotide sequence ID" value="NZ_CP031320.1"/>
</dbReference>
<dbReference type="Pfam" id="PF01494">
    <property type="entry name" value="FAD_binding_3"/>
    <property type="match status" value="1"/>
</dbReference>
<evidence type="ECO:0000259" key="3">
    <source>
        <dbReference type="Pfam" id="PF01494"/>
    </source>
</evidence>
<dbReference type="SUPFAM" id="SSF54373">
    <property type="entry name" value="FAD-linked reductases, C-terminal domain"/>
    <property type="match status" value="1"/>
</dbReference>
<keyword evidence="2" id="KW-0274">FAD</keyword>
<dbReference type="NCBIfam" id="NF006091">
    <property type="entry name" value="PRK08243.1"/>
    <property type="match status" value="1"/>
</dbReference>
<feature type="domain" description="FAD-binding" evidence="3">
    <location>
        <begin position="5"/>
        <end position="345"/>
    </location>
</feature>
<dbReference type="InterPro" id="IPR002938">
    <property type="entry name" value="FAD-bd"/>
</dbReference>
<dbReference type="PANTHER" id="PTHR43004">
    <property type="entry name" value="TRK SYSTEM POTASSIUM UPTAKE PROTEIN"/>
    <property type="match status" value="1"/>
</dbReference>
<evidence type="ECO:0000256" key="1">
    <source>
        <dbReference type="ARBA" id="ARBA00022630"/>
    </source>
</evidence>
<dbReference type="Proteomes" id="UP000254425">
    <property type="component" value="Chromosome"/>
</dbReference>
<dbReference type="Gene3D" id="3.30.9.10">
    <property type="entry name" value="D-Amino Acid Oxidase, subunit A, domain 2"/>
    <property type="match status" value="1"/>
</dbReference>
<reference evidence="4 5" key="1">
    <citation type="submission" date="2018-07" db="EMBL/GenBank/DDBJ databases">
        <title>Draft genome of the type strain Streptomyces armeniacus ATCC 15676.</title>
        <authorList>
            <person name="Labana P."/>
            <person name="Gosse J.T."/>
            <person name="Boddy C.N."/>
        </authorList>
    </citation>
    <scope>NUCLEOTIDE SEQUENCE [LARGE SCALE GENOMIC DNA]</scope>
    <source>
        <strain evidence="4 5">ATCC 15676</strain>
    </source>
</reference>
<keyword evidence="1" id="KW-0285">Flavoprotein</keyword>
<dbReference type="InterPro" id="IPR050641">
    <property type="entry name" value="RIFMO-like"/>
</dbReference>
<dbReference type="PRINTS" id="PR00420">
    <property type="entry name" value="RNGMNOXGNASE"/>
</dbReference>
<dbReference type="AlphaFoldDB" id="A0A345XQ14"/>
<dbReference type="InterPro" id="IPR036188">
    <property type="entry name" value="FAD/NAD-bd_sf"/>
</dbReference>
<sequence>MNRLRTQVAIVGAGPAGLLLSHLLHQQGVESVVLERRSRQYVEQRVRAGLLEHGSVQVLRDAGLAGRLDRQALHHDGLELRVDGQRHRLNVTRLAGCSTYVYGQQELVKDLIAAREEAGGQIWFEVDDVVPELSHDGPSTVRCTLDGQPTEISCDFVAGCDGFHGVTRPSIPEGHLTTYDRTYPSAWLGVLAAAPPASEELVYAVHERGFALASMRSPEVSRLYLQVEEGDSVDNWPDDRIWKELHARLSVTGEAELTEGPILEKSVVALRSFVAEPMQHGPLFLAGDAAHIVPPTAAKGLNLAVEDVTVLSEAFHAWYSDGDRALLDGYSDRRLPSIWEAEEFSDWMAGLLHRPPEGDRYGARLQRARLDAVVNSPASGRQFAERYVGLARQYAGGERSGQRTP</sequence>